<dbReference type="PROSITE" id="PS50937">
    <property type="entry name" value="HTH_MERR_2"/>
    <property type="match status" value="1"/>
</dbReference>
<protein>
    <submittedName>
        <fullName evidence="6">DNA-binding transcriptional MerR regulator</fullName>
    </submittedName>
</protein>
<keyword evidence="3 6" id="KW-0238">DNA-binding</keyword>
<evidence type="ECO:0000256" key="2">
    <source>
        <dbReference type="ARBA" id="ARBA00023015"/>
    </source>
</evidence>
<evidence type="ECO:0000259" key="5">
    <source>
        <dbReference type="PROSITE" id="PS50937"/>
    </source>
</evidence>
<dbReference type="PROSITE" id="PS00552">
    <property type="entry name" value="HTH_MERR_1"/>
    <property type="match status" value="1"/>
</dbReference>
<dbReference type="PANTHER" id="PTHR30204">
    <property type="entry name" value="REDOX-CYCLING DRUG-SENSING TRANSCRIPTIONAL ACTIVATOR SOXR"/>
    <property type="match status" value="1"/>
</dbReference>
<dbReference type="EMBL" id="QEKW01000007">
    <property type="protein sequence ID" value="PVZ09033.1"/>
    <property type="molecule type" value="Genomic_DNA"/>
</dbReference>
<keyword evidence="7" id="KW-1185">Reference proteome</keyword>
<keyword evidence="2" id="KW-0805">Transcription regulation</keyword>
<organism evidence="6 7">
    <name type="scientific">Actinomycetospora cinnamomea</name>
    <dbReference type="NCBI Taxonomy" id="663609"/>
    <lineage>
        <taxon>Bacteria</taxon>
        <taxon>Bacillati</taxon>
        <taxon>Actinomycetota</taxon>
        <taxon>Actinomycetes</taxon>
        <taxon>Pseudonocardiales</taxon>
        <taxon>Pseudonocardiaceae</taxon>
        <taxon>Actinomycetospora</taxon>
    </lineage>
</organism>
<gene>
    <name evidence="6" type="ORF">C8D89_107196</name>
</gene>
<accession>A0A2U1FA14</accession>
<evidence type="ECO:0000313" key="6">
    <source>
        <dbReference type="EMBL" id="PVZ09033.1"/>
    </source>
</evidence>
<dbReference type="GO" id="GO:0003677">
    <property type="term" value="F:DNA binding"/>
    <property type="evidence" value="ECO:0007669"/>
    <property type="project" value="UniProtKB-KW"/>
</dbReference>
<dbReference type="Proteomes" id="UP000245639">
    <property type="component" value="Unassembled WGS sequence"/>
</dbReference>
<dbReference type="GO" id="GO:0003700">
    <property type="term" value="F:DNA-binding transcription factor activity"/>
    <property type="evidence" value="ECO:0007669"/>
    <property type="project" value="InterPro"/>
</dbReference>
<dbReference type="InterPro" id="IPR000551">
    <property type="entry name" value="MerR-type_HTH_dom"/>
</dbReference>
<evidence type="ECO:0000256" key="1">
    <source>
        <dbReference type="ARBA" id="ARBA00022491"/>
    </source>
</evidence>
<reference evidence="6 7" key="1">
    <citation type="submission" date="2018-04" db="EMBL/GenBank/DDBJ databases">
        <title>Genomic Encyclopedia of Type Strains, Phase IV (KMG-IV): sequencing the most valuable type-strain genomes for metagenomic binning, comparative biology and taxonomic classification.</title>
        <authorList>
            <person name="Goeker M."/>
        </authorList>
    </citation>
    <scope>NUCLEOTIDE SEQUENCE [LARGE SCALE GENOMIC DNA]</scope>
    <source>
        <strain evidence="6 7">DSM 45771</strain>
    </source>
</reference>
<evidence type="ECO:0000256" key="4">
    <source>
        <dbReference type="ARBA" id="ARBA00023163"/>
    </source>
</evidence>
<dbReference type="PANTHER" id="PTHR30204:SF69">
    <property type="entry name" value="MERR-FAMILY TRANSCRIPTIONAL REGULATOR"/>
    <property type="match status" value="1"/>
</dbReference>
<keyword evidence="1" id="KW-0678">Repressor</keyword>
<evidence type="ECO:0000313" key="7">
    <source>
        <dbReference type="Proteomes" id="UP000245639"/>
    </source>
</evidence>
<evidence type="ECO:0000256" key="3">
    <source>
        <dbReference type="ARBA" id="ARBA00023125"/>
    </source>
</evidence>
<dbReference type="SMART" id="SM00422">
    <property type="entry name" value="HTH_MERR"/>
    <property type="match status" value="1"/>
</dbReference>
<name>A0A2U1FA14_9PSEU</name>
<dbReference type="OrthoDB" id="9802039at2"/>
<dbReference type="Pfam" id="PF13411">
    <property type="entry name" value="MerR_1"/>
    <property type="match status" value="1"/>
</dbReference>
<keyword evidence="4" id="KW-0804">Transcription</keyword>
<dbReference type="InterPro" id="IPR047057">
    <property type="entry name" value="MerR_fam"/>
</dbReference>
<sequence length="137" mass="14891">MHKSGLSIGEAAEAAGVTRKAIRVYESKGLLEEPARTASGYRMFDAGDVQVLTFIRRARTMGLHLEDIAELLAVSREGQAPCDRLAPRLDQRIAEVDEAIFELEGLRRSLGAARERLRVGVDDGTDASICPVVEQVG</sequence>
<proteinExistence type="predicted"/>
<dbReference type="Gene3D" id="1.10.1660.10">
    <property type="match status" value="1"/>
</dbReference>
<feature type="domain" description="HTH merR-type" evidence="5">
    <location>
        <begin position="5"/>
        <end position="74"/>
    </location>
</feature>
<comment type="caution">
    <text evidence="6">The sequence shown here is derived from an EMBL/GenBank/DDBJ whole genome shotgun (WGS) entry which is preliminary data.</text>
</comment>
<dbReference type="InterPro" id="IPR009061">
    <property type="entry name" value="DNA-bd_dom_put_sf"/>
</dbReference>
<dbReference type="AlphaFoldDB" id="A0A2U1FA14"/>
<dbReference type="SUPFAM" id="SSF46955">
    <property type="entry name" value="Putative DNA-binding domain"/>
    <property type="match status" value="1"/>
</dbReference>
<dbReference type="PRINTS" id="PR00040">
    <property type="entry name" value="HTHMERR"/>
</dbReference>